<keyword evidence="3" id="KW-1003">Cell membrane</keyword>
<dbReference type="PANTHER" id="PTHR33778:SF1">
    <property type="entry name" value="MAGNESIUM TRANSPORTER YHID-RELATED"/>
    <property type="match status" value="1"/>
</dbReference>
<evidence type="ECO:0000256" key="4">
    <source>
        <dbReference type="ARBA" id="ARBA00022692"/>
    </source>
</evidence>
<feature type="transmembrane region" description="Helical" evidence="7">
    <location>
        <begin position="82"/>
        <end position="101"/>
    </location>
</feature>
<evidence type="ECO:0000256" key="1">
    <source>
        <dbReference type="ARBA" id="ARBA00004651"/>
    </source>
</evidence>
<dbReference type="GO" id="GO:0005886">
    <property type="term" value="C:plasma membrane"/>
    <property type="evidence" value="ECO:0007669"/>
    <property type="project" value="UniProtKB-SubCell"/>
</dbReference>
<dbReference type="PANTHER" id="PTHR33778">
    <property type="entry name" value="PROTEIN MGTC"/>
    <property type="match status" value="1"/>
</dbReference>
<feature type="transmembrane region" description="Helical" evidence="7">
    <location>
        <begin position="49"/>
        <end position="70"/>
    </location>
</feature>
<dbReference type="Pfam" id="PF02308">
    <property type="entry name" value="MgtC"/>
    <property type="match status" value="1"/>
</dbReference>
<keyword evidence="5 7" id="KW-1133">Transmembrane helix</keyword>
<comment type="similarity">
    <text evidence="2">Belongs to the MgtC/SapB family.</text>
</comment>
<comment type="caution">
    <text evidence="9">The sequence shown here is derived from an EMBL/GenBank/DDBJ whole genome shotgun (WGS) entry which is preliminary data.</text>
</comment>
<keyword evidence="6 7" id="KW-0472">Membrane</keyword>
<dbReference type="AlphaFoldDB" id="A0A8J6MDV8"/>
<dbReference type="Proteomes" id="UP000628736">
    <property type="component" value="Unassembled WGS sequence"/>
</dbReference>
<keyword evidence="10" id="KW-1185">Reference proteome</keyword>
<evidence type="ECO:0000256" key="7">
    <source>
        <dbReference type="SAM" id="Phobius"/>
    </source>
</evidence>
<feature type="transmembrane region" description="Helical" evidence="7">
    <location>
        <begin position="132"/>
        <end position="150"/>
    </location>
</feature>
<sequence length="236" mass="25908">MRGEAAVLSIFHELRDVTLLSVALRMLLASLCGGVIGIEREYKRRPAGFRTHILICLGAAITTLTSQYLYMYMGYDTDISRLGAQVVAGIGFIGAGTIIVTRRQRVKGLTTAAGLWTTAIVGLAIGSGFYEGGLFATILVMIAELVFSKLEYRILNHAPEINLYMEYTDSQCLDQVLVLFRDLAVKVRNMEITRSTGSERHNACAIFTLALNKKHTVESVLNSVLMVEGVISVEEL</sequence>
<feature type="transmembrane region" description="Helical" evidence="7">
    <location>
        <begin position="17"/>
        <end position="37"/>
    </location>
</feature>
<organism evidence="9 10">
    <name type="scientific">Flintibacter hominis</name>
    <dbReference type="NCBI Taxonomy" id="2763048"/>
    <lineage>
        <taxon>Bacteria</taxon>
        <taxon>Bacillati</taxon>
        <taxon>Bacillota</taxon>
        <taxon>Clostridia</taxon>
        <taxon>Eubacteriales</taxon>
        <taxon>Flintibacter</taxon>
    </lineage>
</organism>
<dbReference type="InterPro" id="IPR003416">
    <property type="entry name" value="MgtC/SapB/SrpB/YhiD_fam"/>
</dbReference>
<dbReference type="InterPro" id="IPR049177">
    <property type="entry name" value="MgtC_SapB_SrpB_YhiD_N"/>
</dbReference>
<evidence type="ECO:0000313" key="9">
    <source>
        <dbReference type="EMBL" id="MBC5723681.1"/>
    </source>
</evidence>
<evidence type="ECO:0000259" key="8">
    <source>
        <dbReference type="Pfam" id="PF02308"/>
    </source>
</evidence>
<evidence type="ECO:0000256" key="3">
    <source>
        <dbReference type="ARBA" id="ARBA00022475"/>
    </source>
</evidence>
<evidence type="ECO:0000256" key="2">
    <source>
        <dbReference type="ARBA" id="ARBA00009298"/>
    </source>
</evidence>
<evidence type="ECO:0000313" key="10">
    <source>
        <dbReference type="Proteomes" id="UP000628736"/>
    </source>
</evidence>
<protein>
    <submittedName>
        <fullName evidence="9">MgtC/SapB family protein</fullName>
    </submittedName>
</protein>
<gene>
    <name evidence="9" type="ORF">H8S11_12770</name>
</gene>
<keyword evidence="4 7" id="KW-0812">Transmembrane</keyword>
<dbReference type="PRINTS" id="PR01837">
    <property type="entry name" value="MGTCSAPBPROT"/>
</dbReference>
<comment type="subcellular location">
    <subcellularLocation>
        <location evidence="1">Cell membrane</location>
        <topology evidence="1">Multi-pass membrane protein</topology>
    </subcellularLocation>
</comment>
<accession>A0A8J6MDV8</accession>
<proteinExistence type="inferred from homology"/>
<dbReference type="EMBL" id="JACOPO010000012">
    <property type="protein sequence ID" value="MBC5723681.1"/>
    <property type="molecule type" value="Genomic_DNA"/>
</dbReference>
<evidence type="ECO:0000256" key="6">
    <source>
        <dbReference type="ARBA" id="ARBA00023136"/>
    </source>
</evidence>
<name>A0A8J6MDV8_9FIRM</name>
<feature type="domain" description="MgtC/SapB/SrpB/YhiD N-terminal" evidence="8">
    <location>
        <begin position="26"/>
        <end position="151"/>
    </location>
</feature>
<evidence type="ECO:0000256" key="5">
    <source>
        <dbReference type="ARBA" id="ARBA00022989"/>
    </source>
</evidence>
<reference evidence="9" key="1">
    <citation type="submission" date="2020-08" db="EMBL/GenBank/DDBJ databases">
        <title>Genome public.</title>
        <authorList>
            <person name="Liu C."/>
            <person name="Sun Q."/>
        </authorList>
    </citation>
    <scope>NUCLEOTIDE SEQUENCE</scope>
    <source>
        <strain evidence="9">NSJ-23</strain>
    </source>
</reference>